<dbReference type="GO" id="GO:0019781">
    <property type="term" value="F:NEDD8 activating enzyme activity"/>
    <property type="evidence" value="ECO:0007669"/>
    <property type="project" value="UniProtKB-UniRule"/>
</dbReference>
<evidence type="ECO:0000259" key="6">
    <source>
        <dbReference type="Pfam" id="PF00899"/>
    </source>
</evidence>
<comment type="similarity">
    <text evidence="2 4">Belongs to the ubiquitin-activating E1 family. ULA1 subfamily.</text>
</comment>
<dbReference type="AlphaFoldDB" id="A0AA39GJX8"/>
<dbReference type="PIRSF" id="PIRSF039099">
    <property type="entry name" value="APP-BP1"/>
    <property type="match status" value="1"/>
</dbReference>
<dbReference type="InterPro" id="IPR045886">
    <property type="entry name" value="ThiF/MoeB/HesA"/>
</dbReference>
<dbReference type="Gene3D" id="3.40.50.720">
    <property type="entry name" value="NAD(P)-binding Rossmann-like Domain"/>
    <property type="match status" value="1"/>
</dbReference>
<comment type="caution">
    <text evidence="7">The sequence shown here is derived from an EMBL/GenBank/DDBJ whole genome shotgun (WGS) entry which is preliminary data.</text>
</comment>
<reference evidence="7" key="1">
    <citation type="submission" date="2022-10" db="EMBL/GenBank/DDBJ databases">
        <title>Determination and structural analysis of whole genome sequence of Sarocladium strictum F4-1.</title>
        <authorList>
            <person name="Hu L."/>
            <person name="Jiang Y."/>
        </authorList>
    </citation>
    <scope>NUCLEOTIDE SEQUENCE</scope>
    <source>
        <strain evidence="7">F4-1</strain>
    </source>
</reference>
<dbReference type="PANTHER" id="PTHR10953">
    <property type="entry name" value="UBIQUITIN-ACTIVATING ENZYME E1"/>
    <property type="match status" value="1"/>
</dbReference>
<dbReference type="Proteomes" id="UP001175261">
    <property type="component" value="Unassembled WGS sequence"/>
</dbReference>
<comment type="function">
    <text evidence="4">Regulatory subunit of the dimeric UBA3-ULA1 E1 enzyme.</text>
</comment>
<evidence type="ECO:0000256" key="4">
    <source>
        <dbReference type="PIRNR" id="PIRNR039099"/>
    </source>
</evidence>
<dbReference type="GO" id="GO:0045116">
    <property type="term" value="P:protein neddylation"/>
    <property type="evidence" value="ECO:0007669"/>
    <property type="project" value="UniProtKB-UniRule"/>
</dbReference>
<evidence type="ECO:0000256" key="1">
    <source>
        <dbReference type="ARBA" id="ARBA00005032"/>
    </source>
</evidence>
<gene>
    <name evidence="7" type="ORF">NLU13_4983</name>
</gene>
<dbReference type="GO" id="GO:0005737">
    <property type="term" value="C:cytoplasm"/>
    <property type="evidence" value="ECO:0007669"/>
    <property type="project" value="TreeGrafter"/>
</dbReference>
<evidence type="ECO:0000256" key="5">
    <source>
        <dbReference type="SAM" id="MobiDB-lite"/>
    </source>
</evidence>
<dbReference type="InterPro" id="IPR035985">
    <property type="entry name" value="Ubiquitin-activating_enz"/>
</dbReference>
<sequence>MTSIMSQTPPPLHDSSPNVAGPSEKERKYDRQLRLWAASGQAALESANILLVNSGCGTVGVETLKNLVLPGIGKFTIYDDAVVNESDLGVNFFLDSDSLGQSRAKSCTDLLLELNPEVQGTWYPKPDDETNLQSLLDASPEFTIILYTLPLSETQITVLQTYASTYSIPLLAVHSSGFYSYFQLQLPGTFPIVDTHPDDTATTDLRLLAPWPELSSFAKSMVKNIKALDDHDHGHLPLVVILLHYLEEWKESHDGNLPTSYADKIAFRKLITEAMRTDNPEGGEENFEEAAAAVMKHVTLPSLPSSLKQVFDYQTKTPDELKSSFWMIAEAVKQFYEKHGELPVAGGLPDMKAQSAVYIELQNIYKDKARRDATEVLATVRTMASGDSVSQSEVELFCTNARFIKLINSADDAKLPLDQVVERELGNDEIAAIAGPEMPMSLVPIYLALTATSQNAAATPEEIMASLKQKTPAAITNDRVRKAAEEVSRAAGGEIHNISAVTGGMVAQEVIKIVTKQYIPVDNTCIFDGIESRCQVLRL</sequence>
<proteinExistence type="inferred from homology"/>
<keyword evidence="3 4" id="KW-0833">Ubl conjugation pathway</keyword>
<dbReference type="InterPro" id="IPR030667">
    <property type="entry name" value="APP-BP1"/>
</dbReference>
<dbReference type="EMBL" id="JAPDFR010000003">
    <property type="protein sequence ID" value="KAK0388740.1"/>
    <property type="molecule type" value="Genomic_DNA"/>
</dbReference>
<dbReference type="Gene3D" id="3.40.50.12550">
    <property type="entry name" value="Ubiquitin-activating enzyme E1, inactive adenylation domain, subdomain 2"/>
    <property type="match status" value="1"/>
</dbReference>
<evidence type="ECO:0000256" key="2">
    <source>
        <dbReference type="ARBA" id="ARBA00006868"/>
    </source>
</evidence>
<name>A0AA39GJX8_SARSR</name>
<accession>A0AA39GJX8</accession>
<evidence type="ECO:0000313" key="7">
    <source>
        <dbReference type="EMBL" id="KAK0388740.1"/>
    </source>
</evidence>
<comment type="pathway">
    <text evidence="1 4">Protein modification; protein neddylation.</text>
</comment>
<feature type="region of interest" description="Disordered" evidence="5">
    <location>
        <begin position="1"/>
        <end position="25"/>
    </location>
</feature>
<keyword evidence="8" id="KW-1185">Reference proteome</keyword>
<dbReference type="PANTHER" id="PTHR10953:SF29">
    <property type="entry name" value="NEDD8-ACTIVATING ENZYME E1 REGULATORY SUBUNIT"/>
    <property type="match status" value="1"/>
</dbReference>
<dbReference type="SUPFAM" id="SSF69572">
    <property type="entry name" value="Activating enzymes of the ubiquitin-like proteins"/>
    <property type="match status" value="1"/>
</dbReference>
<evidence type="ECO:0000313" key="8">
    <source>
        <dbReference type="Proteomes" id="UP001175261"/>
    </source>
</evidence>
<dbReference type="Pfam" id="PF00899">
    <property type="entry name" value="ThiF"/>
    <property type="match status" value="1"/>
</dbReference>
<protein>
    <recommendedName>
        <fullName evidence="4">NEDD8-activating enzyme E1 regulatory subunit</fullName>
    </recommendedName>
</protein>
<dbReference type="InterPro" id="IPR000594">
    <property type="entry name" value="ThiF_NAD_FAD-bd"/>
</dbReference>
<evidence type="ECO:0000256" key="3">
    <source>
        <dbReference type="ARBA" id="ARBA00022786"/>
    </source>
</evidence>
<feature type="domain" description="THIF-type NAD/FAD binding fold" evidence="6">
    <location>
        <begin position="29"/>
        <end position="535"/>
    </location>
</feature>
<organism evidence="7 8">
    <name type="scientific">Sarocladium strictum</name>
    <name type="common">Black bundle disease fungus</name>
    <name type="synonym">Acremonium strictum</name>
    <dbReference type="NCBI Taxonomy" id="5046"/>
    <lineage>
        <taxon>Eukaryota</taxon>
        <taxon>Fungi</taxon>
        <taxon>Dikarya</taxon>
        <taxon>Ascomycota</taxon>
        <taxon>Pezizomycotina</taxon>
        <taxon>Sordariomycetes</taxon>
        <taxon>Hypocreomycetidae</taxon>
        <taxon>Hypocreales</taxon>
        <taxon>Sarocladiaceae</taxon>
        <taxon>Sarocladium</taxon>
    </lineage>
</organism>